<dbReference type="STRING" id="118168.MC7420_1765"/>
<dbReference type="EMBL" id="DS989845">
    <property type="protein sequence ID" value="EDX76762.1"/>
    <property type="molecule type" value="Genomic_DNA"/>
</dbReference>
<reference evidence="1 2" key="1">
    <citation type="submission" date="2008-07" db="EMBL/GenBank/DDBJ databases">
        <authorList>
            <person name="Tandeau de Marsac N."/>
            <person name="Ferriera S."/>
            <person name="Johnson J."/>
            <person name="Kravitz S."/>
            <person name="Beeson K."/>
            <person name="Sutton G."/>
            <person name="Rogers Y.-H."/>
            <person name="Friedman R."/>
            <person name="Frazier M."/>
            <person name="Venter J.C."/>
        </authorList>
    </citation>
    <scope>NUCLEOTIDE SEQUENCE [LARGE SCALE GENOMIC DNA]</scope>
    <source>
        <strain evidence="1 2">PCC 7420</strain>
    </source>
</reference>
<keyword evidence="2" id="KW-1185">Reference proteome</keyword>
<evidence type="ECO:0000313" key="1">
    <source>
        <dbReference type="EMBL" id="EDX76762.1"/>
    </source>
</evidence>
<gene>
    <name evidence="1" type="ORF">MC7420_1765</name>
</gene>
<dbReference type="HOGENOM" id="CLU_3182434_0_0_3"/>
<protein>
    <submittedName>
        <fullName evidence="1">Uncharacterized protein</fullName>
    </submittedName>
</protein>
<accession>B4VML0</accession>
<sequence>MAHECVGAGLTTILSSLTQMRLNPPRRRDVATSLYSRIPYSLKHDK</sequence>
<name>B4VML0_9CYAN</name>
<organism evidence="1 2">
    <name type="scientific">Coleofasciculus chthonoplastes PCC 7420</name>
    <dbReference type="NCBI Taxonomy" id="118168"/>
    <lineage>
        <taxon>Bacteria</taxon>
        <taxon>Bacillati</taxon>
        <taxon>Cyanobacteriota</taxon>
        <taxon>Cyanophyceae</taxon>
        <taxon>Coleofasciculales</taxon>
        <taxon>Coleofasciculaceae</taxon>
        <taxon>Coleofasciculus</taxon>
    </lineage>
</organism>
<proteinExistence type="predicted"/>
<evidence type="ECO:0000313" key="2">
    <source>
        <dbReference type="Proteomes" id="UP000003835"/>
    </source>
</evidence>
<dbReference type="AlphaFoldDB" id="B4VML0"/>
<dbReference type="Proteomes" id="UP000003835">
    <property type="component" value="Unassembled WGS sequence"/>
</dbReference>